<dbReference type="Proteomes" id="UP000006310">
    <property type="component" value="Chromosome 6"/>
</dbReference>
<dbReference type="STRING" id="1071383.J7RMG9"/>
<dbReference type="OMA" id="RMLYFKY"/>
<feature type="compositionally biased region" description="Basic and acidic residues" evidence="1">
    <location>
        <begin position="338"/>
        <end position="356"/>
    </location>
</feature>
<dbReference type="KEGG" id="kng:KNAG_0F00840"/>
<gene>
    <name evidence="2" type="primary">KNAG0F00840</name>
    <name evidence="2" type="ordered locus">KNAG_0F00840</name>
</gene>
<dbReference type="eggNOG" id="KOG2821">
    <property type="taxonomic scope" value="Eukaryota"/>
</dbReference>
<dbReference type="GeneID" id="34526468"/>
<feature type="compositionally biased region" description="Polar residues" evidence="1">
    <location>
        <begin position="256"/>
        <end position="268"/>
    </location>
</feature>
<dbReference type="HOGENOM" id="CLU_660676_0_0_1"/>
<reference evidence="3" key="2">
    <citation type="submission" date="2012-08" db="EMBL/GenBank/DDBJ databases">
        <title>Genome sequence of Kazachstania naganishii.</title>
        <authorList>
            <person name="Gordon J.L."/>
            <person name="Armisen D."/>
            <person name="Proux-Wera E."/>
            <person name="OhEigeartaigh S.S."/>
            <person name="Byrne K.P."/>
            <person name="Wolfe K.H."/>
        </authorList>
    </citation>
    <scope>NUCLEOTIDE SEQUENCE [LARGE SCALE GENOMIC DNA]</scope>
    <source>
        <strain evidence="3">ATCC MYA-139 / BCRC 22969 / CBS 8797 / CCRC 22969 / KCTC 17520 / NBRC 10181 / NCYC 3082</strain>
    </source>
</reference>
<proteinExistence type="predicted"/>
<evidence type="ECO:0000313" key="2">
    <source>
        <dbReference type="EMBL" id="CCK70753.1"/>
    </source>
</evidence>
<evidence type="ECO:0008006" key="4">
    <source>
        <dbReference type="Google" id="ProtNLM"/>
    </source>
</evidence>
<feature type="compositionally biased region" description="Polar residues" evidence="1">
    <location>
        <begin position="384"/>
        <end position="395"/>
    </location>
</feature>
<dbReference type="PANTHER" id="PTHR15141">
    <property type="entry name" value="TRANSCRIPTION ELONGATION FACTOR B POLYPEPTIDE 3"/>
    <property type="match status" value="1"/>
</dbReference>
<accession>J7RMG9</accession>
<name>J7RMG9_HUIN7</name>
<organism evidence="2 3">
    <name type="scientific">Huiozyma naganishii (strain ATCC MYA-139 / BCRC 22969 / CBS 8797 / KCTC 17520 / NBRC 10181 / NCYC 3082 / Yp74L-3)</name>
    <name type="common">Yeast</name>
    <name type="synonym">Kazachstania naganishii</name>
    <dbReference type="NCBI Taxonomy" id="1071383"/>
    <lineage>
        <taxon>Eukaryota</taxon>
        <taxon>Fungi</taxon>
        <taxon>Dikarya</taxon>
        <taxon>Ascomycota</taxon>
        <taxon>Saccharomycotina</taxon>
        <taxon>Saccharomycetes</taxon>
        <taxon>Saccharomycetales</taxon>
        <taxon>Saccharomycetaceae</taxon>
        <taxon>Huiozyma</taxon>
    </lineage>
</organism>
<dbReference type="InterPro" id="IPR051870">
    <property type="entry name" value="Elongin-A_domain"/>
</dbReference>
<sequence>MIPSLKELCTRSIVKNKDGLVSVENVPLRLIKDSLKRINIGVGQMTRYERSNPLYVLDREADTEFWLEFLKQDFPTNVHDQYVTSKDSIKEYYTNVLLDFGVDLNDGSQLDEYRVYRILLKRWLVRDATLGKYNVPYRMLYFKYQQDEKRKQEQVVERLRIQVQMAKKERELKSTVAVNESFYINNIKNKTRKGPSSVKLQSQFGVSKPKTVVRRNVERVAFGGMAGRKLDPAKIRAVSRDLPNVVPSIPPVGKKPQNSTIATNTSTIDPPRGRPAPEPIPRSTRKRQDDSQNIFLTTKKPKRPLVLAKKTEHHGAITRHTQDSNVKAGTAGTTTPEELSRNRDTPCRKPPLEAKRKQSQIFGPRTATTSGPTRLEQKPHPVHPSNTPEVPQQATARRVRSLKNYLGERHRPFRGM</sequence>
<dbReference type="RefSeq" id="XP_022464999.1">
    <property type="nucleotide sequence ID" value="XM_022608510.1"/>
</dbReference>
<dbReference type="Gene3D" id="6.10.250.3180">
    <property type="match status" value="1"/>
</dbReference>
<reference evidence="2 3" key="1">
    <citation type="journal article" date="2011" name="Proc. Natl. Acad. Sci. U.S.A.">
        <title>Evolutionary erosion of yeast sex chromosomes by mating-type switching accidents.</title>
        <authorList>
            <person name="Gordon J.L."/>
            <person name="Armisen D."/>
            <person name="Proux-Wera E."/>
            <person name="Oheigeartaigh S.S."/>
            <person name="Byrne K.P."/>
            <person name="Wolfe K.H."/>
        </authorList>
    </citation>
    <scope>NUCLEOTIDE SEQUENCE [LARGE SCALE GENOMIC DNA]</scope>
    <source>
        <strain evidence="3">ATCC MYA-139 / BCRC 22969 / CBS 8797 / CCRC 22969 / KCTC 17520 / NBRC 10181 / NCYC 3082</strain>
    </source>
</reference>
<feature type="compositionally biased region" description="Polar residues" evidence="1">
    <location>
        <begin position="323"/>
        <end position="337"/>
    </location>
</feature>
<dbReference type="OrthoDB" id="21513at2759"/>
<dbReference type="PANTHER" id="PTHR15141:SF76">
    <property type="entry name" value="TRANSCRIPTION ELONGATION FACTOR B POLYPEPTIDE 3"/>
    <property type="match status" value="1"/>
</dbReference>
<protein>
    <recommendedName>
        <fullName evidence="4">Elongin-A</fullName>
    </recommendedName>
</protein>
<evidence type="ECO:0000313" key="3">
    <source>
        <dbReference type="Proteomes" id="UP000006310"/>
    </source>
</evidence>
<feature type="region of interest" description="Disordered" evidence="1">
    <location>
        <begin position="246"/>
        <end position="395"/>
    </location>
</feature>
<evidence type="ECO:0000256" key="1">
    <source>
        <dbReference type="SAM" id="MobiDB-lite"/>
    </source>
</evidence>
<keyword evidence="3" id="KW-1185">Reference proteome</keyword>
<dbReference type="AlphaFoldDB" id="J7RMG9"/>
<dbReference type="EMBL" id="HE978319">
    <property type="protein sequence ID" value="CCK70753.1"/>
    <property type="molecule type" value="Genomic_DNA"/>
</dbReference>